<sequence length="154" mass="17553">MYIIPELDLEIVWIRVDWINLNYDLEGSRINQSRYGYGPFRYDDSDSDDSDDKKDTATTKAALKFNKGGGTKAFAIPGNLASPQDDDYDDDEEEEDGDLRGDDRIKMVIRSNPLDNYHPSVFHGLNDGIHRNFDFTTFGYQVLAPIAASFCHFK</sequence>
<dbReference type="HOGENOM" id="CLU_1704351_0_0_1"/>
<keyword evidence="3" id="KW-1185">Reference proteome</keyword>
<protein>
    <submittedName>
        <fullName evidence="2">Uncharacterized protein</fullName>
    </submittedName>
</protein>
<evidence type="ECO:0000313" key="3">
    <source>
        <dbReference type="Proteomes" id="UP000027222"/>
    </source>
</evidence>
<dbReference type="Proteomes" id="UP000027222">
    <property type="component" value="Unassembled WGS sequence"/>
</dbReference>
<organism evidence="2 3">
    <name type="scientific">Galerina marginata (strain CBS 339.88)</name>
    <dbReference type="NCBI Taxonomy" id="685588"/>
    <lineage>
        <taxon>Eukaryota</taxon>
        <taxon>Fungi</taxon>
        <taxon>Dikarya</taxon>
        <taxon>Basidiomycota</taxon>
        <taxon>Agaricomycotina</taxon>
        <taxon>Agaricomycetes</taxon>
        <taxon>Agaricomycetidae</taxon>
        <taxon>Agaricales</taxon>
        <taxon>Agaricineae</taxon>
        <taxon>Strophariaceae</taxon>
        <taxon>Galerina</taxon>
    </lineage>
</organism>
<evidence type="ECO:0000256" key="1">
    <source>
        <dbReference type="SAM" id="MobiDB-lite"/>
    </source>
</evidence>
<evidence type="ECO:0000313" key="2">
    <source>
        <dbReference type="EMBL" id="KDR71931.1"/>
    </source>
</evidence>
<proteinExistence type="predicted"/>
<accession>A0A067SM28</accession>
<reference evidence="3" key="1">
    <citation type="journal article" date="2014" name="Proc. Natl. Acad. Sci. U.S.A.">
        <title>Extensive sampling of basidiomycete genomes demonstrates inadequacy of the white-rot/brown-rot paradigm for wood decay fungi.</title>
        <authorList>
            <person name="Riley R."/>
            <person name="Salamov A.A."/>
            <person name="Brown D.W."/>
            <person name="Nagy L.G."/>
            <person name="Floudas D."/>
            <person name="Held B.W."/>
            <person name="Levasseur A."/>
            <person name="Lombard V."/>
            <person name="Morin E."/>
            <person name="Otillar R."/>
            <person name="Lindquist E.A."/>
            <person name="Sun H."/>
            <person name="LaButti K.M."/>
            <person name="Schmutz J."/>
            <person name="Jabbour D."/>
            <person name="Luo H."/>
            <person name="Baker S.E."/>
            <person name="Pisabarro A.G."/>
            <person name="Walton J.D."/>
            <person name="Blanchette R.A."/>
            <person name="Henrissat B."/>
            <person name="Martin F."/>
            <person name="Cullen D."/>
            <person name="Hibbett D.S."/>
            <person name="Grigoriev I.V."/>
        </authorList>
    </citation>
    <scope>NUCLEOTIDE SEQUENCE [LARGE SCALE GENOMIC DNA]</scope>
    <source>
        <strain evidence="3">CBS 339.88</strain>
    </source>
</reference>
<dbReference type="AlphaFoldDB" id="A0A067SM28"/>
<dbReference type="EMBL" id="KL142391">
    <property type="protein sequence ID" value="KDR71931.1"/>
    <property type="molecule type" value="Genomic_DNA"/>
</dbReference>
<name>A0A067SM28_GALM3</name>
<feature type="compositionally biased region" description="Acidic residues" evidence="1">
    <location>
        <begin position="84"/>
        <end position="97"/>
    </location>
</feature>
<feature type="region of interest" description="Disordered" evidence="1">
    <location>
        <begin position="70"/>
        <end position="101"/>
    </location>
</feature>
<gene>
    <name evidence="2" type="ORF">GALMADRAFT_1345025</name>
</gene>